<proteinExistence type="predicted"/>
<feature type="domain" description="HNH endonuclease 5" evidence="1">
    <location>
        <begin position="4"/>
        <end position="52"/>
    </location>
</feature>
<dbReference type="RefSeq" id="WP_072312605.1">
    <property type="nucleotide sequence ID" value="NZ_FPIW01000108.1"/>
</dbReference>
<gene>
    <name evidence="2" type="ORF">SAMN02910291_02891</name>
</gene>
<dbReference type="EMBL" id="FPIW01000108">
    <property type="protein sequence ID" value="SFW74824.1"/>
    <property type="molecule type" value="Genomic_DNA"/>
</dbReference>
<sequence length="217" mass="24229">MSICIYCESEEPTSSEHILQNALGADWERIGILCPTCNSLFGNTIDRILADDFVFFRNYLAIKGKKGEVPDLIGTLPDGTSFTRKGETADLLKKIPPDVQQIANEASHKIFSVHAQVLQTEGVRKGIEKGAVRDGFPNMFTEVRDYEATNPGIQSYTISINVATVVALCKSIINYTHICIGKKYNDIRYDCASRVHDFSYILKEFPNEAVKLQEVCL</sequence>
<protein>
    <submittedName>
        <fullName evidence="2">HNH endonuclease</fullName>
    </submittedName>
</protein>
<evidence type="ECO:0000313" key="2">
    <source>
        <dbReference type="EMBL" id="SFW74824.1"/>
    </source>
</evidence>
<dbReference type="Pfam" id="PF14279">
    <property type="entry name" value="HNH_5"/>
    <property type="match status" value="1"/>
</dbReference>
<dbReference type="Proteomes" id="UP000182680">
    <property type="component" value="Unassembled WGS sequence"/>
</dbReference>
<comment type="caution">
    <text evidence="2">The sequence shown here is derived from an EMBL/GenBank/DDBJ whole genome shotgun (WGS) entry which is preliminary data.</text>
</comment>
<dbReference type="GO" id="GO:0004519">
    <property type="term" value="F:endonuclease activity"/>
    <property type="evidence" value="ECO:0007669"/>
    <property type="project" value="UniProtKB-KW"/>
</dbReference>
<reference evidence="3" key="1">
    <citation type="submission" date="2016-11" db="EMBL/GenBank/DDBJ databases">
        <authorList>
            <person name="Jaros S."/>
            <person name="Januszkiewicz K."/>
            <person name="Wedrychowicz H."/>
        </authorList>
    </citation>
    <scope>NUCLEOTIDE SEQUENCE [LARGE SCALE GENOMIC DNA]</scope>
    <source>
        <strain evidence="3">DSM 7057</strain>
    </source>
</reference>
<keyword evidence="2" id="KW-0255">Endonuclease</keyword>
<dbReference type="InterPro" id="IPR029471">
    <property type="entry name" value="HNH_5"/>
</dbReference>
<dbReference type="AlphaFoldDB" id="A0AA94L3K4"/>
<keyword evidence="2" id="KW-0540">Nuclease</keyword>
<keyword evidence="2" id="KW-0378">Hydrolase</keyword>
<evidence type="ECO:0000259" key="1">
    <source>
        <dbReference type="Pfam" id="PF14279"/>
    </source>
</evidence>
<organism evidence="2 3">
    <name type="scientific">Desulfovibrio desulfuricans</name>
    <dbReference type="NCBI Taxonomy" id="876"/>
    <lineage>
        <taxon>Bacteria</taxon>
        <taxon>Pseudomonadati</taxon>
        <taxon>Thermodesulfobacteriota</taxon>
        <taxon>Desulfovibrionia</taxon>
        <taxon>Desulfovibrionales</taxon>
        <taxon>Desulfovibrionaceae</taxon>
        <taxon>Desulfovibrio</taxon>
    </lineage>
</organism>
<accession>A0AA94L3K4</accession>
<evidence type="ECO:0000313" key="3">
    <source>
        <dbReference type="Proteomes" id="UP000182680"/>
    </source>
</evidence>
<name>A0AA94L3K4_DESDE</name>